<feature type="domain" description="Glycosyltransferase 2-like" evidence="4">
    <location>
        <begin position="293"/>
        <end position="457"/>
    </location>
</feature>
<protein>
    <submittedName>
        <fullName evidence="5">Glycosyltransferase</fullName>
        <ecNumber evidence="5">2.4.-.-</ecNumber>
    </submittedName>
</protein>
<sequence length="1055" mass="122700">MHSEKIFWAEPLKFINWAPHINDLSVRNYSDRKIEMTHFESGFLCGLLKRERPKKILEVGVAAGGTSAVLLKSISMLNLNAKLYSVDLCHKYYANPSLDVGYIVNETVPDLIPNWKLFTGNIVSEYLEEIGPDIDFCILDTMHTLPGELLDFLCVFPYLKRDAVVVLHDTALHFLSPEFSLCYATQVLMSVVVADKIYPCDIQNIENIPNIGAFKINSNTYRYIENVFYGLRMPWSYIPDDISLMRFDKFFEKYYNEHLYDIFRQAVNINAELKDNKFKFNRSNNYVNELKTSCIITCYNYGNYLKQAVDSCISNNIDEIIIVNDGSSDNTMEIVQSLKMNNDNIILINKKNEGQMAGFRSAFEYTTGDIISFLDADDYYLDFYIDKVKKIYMENNLVDLTFSPVLLEDGTALFEWSKKDLFIGVTHWLMDYQMFSNYWAGGCSVTSGLTIRRSALQTIIDAIPPCEDAHWKTGADNCIIIGSSFAQHNKFFISGNYIYYRRHLNQASNTDKCDYVRFCQSLKNVLDKFFGYSLPTPQNYVQEYLQNCLFDEQTKRIYIEAINKTNYPKEAKNAAIKKIMKAGEESLNVSSRKIVRDIYLCFSCDVKYLQHFVVALTSILHNASQEDHLIIYFISNDLSPQDSELILSLKSIRNFEIKFISVTAERFKAFSVNLHVSIATYFRLLIPEIIPSHVDKILYLDCDIIVEKSLYDLYSYNIDQYYVAAVEDFCSYSSMQYNEQNYRIYREKYFNAGVLLLNLKKLRLFDIYKKACEFIEKFGQPRWWDQDILNMLFEAKDILFIPPYFNMQYWYSDAGLRADEYLIGNAYAKIHDITIIHFVTDIKPWSNVTFSHASNIFVKKYYFYLRLSCFCGKVQSFPLGIPYNSHILLLGVEPIGLDICKKKILKIQSDAHIVTKFFENYAQLESYYINYNKFDVIFILQSNSINGVGFSYLKENNKCFLFIIDKNCENIIQVSTPSEHKVFGVCEQTPQEGQIPSINSYNFSAESPNKFFANIRNQIKLLRYRMLSKITFGARRKHYKTKKQKLKKSINKALI</sequence>
<evidence type="ECO:0000256" key="3">
    <source>
        <dbReference type="ARBA" id="ARBA00022723"/>
    </source>
</evidence>
<dbReference type="Gene3D" id="3.90.550.10">
    <property type="entry name" value="Spore Coat Polysaccharide Biosynthesis Protein SpsA, Chain A"/>
    <property type="match status" value="2"/>
</dbReference>
<organism evidence="5 6">
    <name type="scientific">Candidatus Mailhella merdigallinarum</name>
    <dbReference type="NCBI Taxonomy" id="2838658"/>
    <lineage>
        <taxon>Bacteria</taxon>
        <taxon>Pseudomonadati</taxon>
        <taxon>Thermodesulfobacteriota</taxon>
        <taxon>Desulfovibrionia</taxon>
        <taxon>Desulfovibrionales</taxon>
        <taxon>Desulfovibrionaceae</taxon>
        <taxon>Mailhella</taxon>
    </lineage>
</organism>
<dbReference type="AlphaFoldDB" id="A0A9D2KKF9"/>
<keyword evidence="1 5" id="KW-0328">Glycosyltransferase</keyword>
<dbReference type="Pfam" id="PF01501">
    <property type="entry name" value="Glyco_transf_8"/>
    <property type="match status" value="1"/>
</dbReference>
<dbReference type="Pfam" id="PF00535">
    <property type="entry name" value="Glycos_transf_2"/>
    <property type="match status" value="1"/>
</dbReference>
<dbReference type="CDD" id="cd04194">
    <property type="entry name" value="GT8_A4GalT_like"/>
    <property type="match status" value="1"/>
</dbReference>
<dbReference type="InterPro" id="IPR001173">
    <property type="entry name" value="Glyco_trans_2-like"/>
</dbReference>
<evidence type="ECO:0000256" key="1">
    <source>
        <dbReference type="ARBA" id="ARBA00022676"/>
    </source>
</evidence>
<comment type="caution">
    <text evidence="5">The sequence shown here is derived from an EMBL/GenBank/DDBJ whole genome shotgun (WGS) entry which is preliminary data.</text>
</comment>
<dbReference type="CDD" id="cd00761">
    <property type="entry name" value="Glyco_tranf_GTA_type"/>
    <property type="match status" value="1"/>
</dbReference>
<accession>A0A9D2KKF9</accession>
<keyword evidence="2 5" id="KW-0808">Transferase</keyword>
<dbReference type="Proteomes" id="UP000824225">
    <property type="component" value="Unassembled WGS sequence"/>
</dbReference>
<dbReference type="InterPro" id="IPR002495">
    <property type="entry name" value="Glyco_trans_8"/>
</dbReference>
<dbReference type="SUPFAM" id="SSF53335">
    <property type="entry name" value="S-adenosyl-L-methionine-dependent methyltransferases"/>
    <property type="match status" value="1"/>
</dbReference>
<dbReference type="PANTHER" id="PTHR13778:SF47">
    <property type="entry name" value="LIPOPOLYSACCHARIDE 1,3-GALACTOSYLTRANSFERASE"/>
    <property type="match status" value="1"/>
</dbReference>
<evidence type="ECO:0000313" key="6">
    <source>
        <dbReference type="Proteomes" id="UP000824225"/>
    </source>
</evidence>
<dbReference type="PANTHER" id="PTHR13778">
    <property type="entry name" value="GLYCOSYLTRANSFERASE 8 DOMAIN-CONTAINING PROTEIN"/>
    <property type="match status" value="1"/>
</dbReference>
<keyword evidence="3" id="KW-0479">Metal-binding</keyword>
<dbReference type="EMBL" id="DXAN01000004">
    <property type="protein sequence ID" value="HJA08100.1"/>
    <property type="molecule type" value="Genomic_DNA"/>
</dbReference>
<evidence type="ECO:0000313" key="5">
    <source>
        <dbReference type="EMBL" id="HJA08100.1"/>
    </source>
</evidence>
<dbReference type="InterPro" id="IPR029063">
    <property type="entry name" value="SAM-dependent_MTases_sf"/>
</dbReference>
<dbReference type="InterPro" id="IPR029044">
    <property type="entry name" value="Nucleotide-diphossugar_trans"/>
</dbReference>
<evidence type="ECO:0000256" key="2">
    <source>
        <dbReference type="ARBA" id="ARBA00022679"/>
    </source>
</evidence>
<evidence type="ECO:0000259" key="4">
    <source>
        <dbReference type="Pfam" id="PF00535"/>
    </source>
</evidence>
<dbReference type="SUPFAM" id="SSF53448">
    <property type="entry name" value="Nucleotide-diphospho-sugar transferases"/>
    <property type="match status" value="2"/>
</dbReference>
<dbReference type="Pfam" id="PF13578">
    <property type="entry name" value="Methyltransf_24"/>
    <property type="match status" value="1"/>
</dbReference>
<gene>
    <name evidence="5" type="ORF">H9962_02745</name>
</gene>
<dbReference type="GO" id="GO:0046872">
    <property type="term" value="F:metal ion binding"/>
    <property type="evidence" value="ECO:0007669"/>
    <property type="project" value="UniProtKB-KW"/>
</dbReference>
<reference evidence="5" key="1">
    <citation type="journal article" date="2021" name="PeerJ">
        <title>Extensive microbial diversity within the chicken gut microbiome revealed by metagenomics and culture.</title>
        <authorList>
            <person name="Gilroy R."/>
            <person name="Ravi A."/>
            <person name="Getino M."/>
            <person name="Pursley I."/>
            <person name="Horton D.L."/>
            <person name="Alikhan N.F."/>
            <person name="Baker D."/>
            <person name="Gharbi K."/>
            <person name="Hall N."/>
            <person name="Watson M."/>
            <person name="Adriaenssens E.M."/>
            <person name="Foster-Nyarko E."/>
            <person name="Jarju S."/>
            <person name="Secka A."/>
            <person name="Antonio M."/>
            <person name="Oren A."/>
            <person name="Chaudhuri R.R."/>
            <person name="La Ragione R."/>
            <person name="Hildebrand F."/>
            <person name="Pallen M.J."/>
        </authorList>
    </citation>
    <scope>NUCLEOTIDE SEQUENCE</scope>
    <source>
        <strain evidence="5">CHK186-16707</strain>
    </source>
</reference>
<name>A0A9D2KKF9_9BACT</name>
<reference evidence="5" key="2">
    <citation type="submission" date="2021-04" db="EMBL/GenBank/DDBJ databases">
        <authorList>
            <person name="Gilroy R."/>
        </authorList>
    </citation>
    <scope>NUCLEOTIDE SEQUENCE</scope>
    <source>
        <strain evidence="5">CHK186-16707</strain>
    </source>
</reference>
<dbReference type="InterPro" id="IPR050748">
    <property type="entry name" value="Glycosyltrans_8_dom-fam"/>
</dbReference>
<dbReference type="EC" id="2.4.-.-" evidence="5"/>
<dbReference type="Gene3D" id="3.40.50.150">
    <property type="entry name" value="Vaccinia Virus protein VP39"/>
    <property type="match status" value="1"/>
</dbReference>
<dbReference type="GO" id="GO:0016757">
    <property type="term" value="F:glycosyltransferase activity"/>
    <property type="evidence" value="ECO:0007669"/>
    <property type="project" value="UniProtKB-KW"/>
</dbReference>
<proteinExistence type="predicted"/>